<keyword evidence="1" id="KW-0812">Transmembrane</keyword>
<feature type="domain" description="Molybdenum cofactor sulfurase middle" evidence="3">
    <location>
        <begin position="44"/>
        <end position="172"/>
    </location>
</feature>
<keyword evidence="1" id="KW-0472">Membrane</keyword>
<dbReference type="AlphaFoldDB" id="A0A9P0BEG6"/>
<dbReference type="SUPFAM" id="SSF141673">
    <property type="entry name" value="MOSC N-terminal domain-like"/>
    <property type="match status" value="1"/>
</dbReference>
<organism evidence="4 5">
    <name type="scientific">Brassicogethes aeneus</name>
    <name type="common">Rape pollen beetle</name>
    <name type="synonym">Meligethes aeneus</name>
    <dbReference type="NCBI Taxonomy" id="1431903"/>
    <lineage>
        <taxon>Eukaryota</taxon>
        <taxon>Metazoa</taxon>
        <taxon>Ecdysozoa</taxon>
        <taxon>Arthropoda</taxon>
        <taxon>Hexapoda</taxon>
        <taxon>Insecta</taxon>
        <taxon>Pterygota</taxon>
        <taxon>Neoptera</taxon>
        <taxon>Endopterygota</taxon>
        <taxon>Coleoptera</taxon>
        <taxon>Polyphaga</taxon>
        <taxon>Cucujiformia</taxon>
        <taxon>Nitidulidae</taxon>
        <taxon>Meligethinae</taxon>
        <taxon>Brassicogethes</taxon>
    </lineage>
</organism>
<reference evidence="4" key="1">
    <citation type="submission" date="2021-12" db="EMBL/GenBank/DDBJ databases">
        <authorList>
            <person name="King R."/>
        </authorList>
    </citation>
    <scope>NUCLEOTIDE SEQUENCE</scope>
</reference>
<dbReference type="PANTHER" id="PTHR14237:SF19">
    <property type="entry name" value="MITOCHONDRIAL AMIDOXIME REDUCING COMPONENT 1"/>
    <property type="match status" value="1"/>
</dbReference>
<dbReference type="GO" id="GO:0030170">
    <property type="term" value="F:pyridoxal phosphate binding"/>
    <property type="evidence" value="ECO:0007669"/>
    <property type="project" value="InterPro"/>
</dbReference>
<dbReference type="Proteomes" id="UP001154078">
    <property type="component" value="Chromosome 7"/>
</dbReference>
<evidence type="ECO:0000256" key="1">
    <source>
        <dbReference type="SAM" id="Phobius"/>
    </source>
</evidence>
<dbReference type="Pfam" id="PF03476">
    <property type="entry name" value="MOSC_N"/>
    <property type="match status" value="1"/>
</dbReference>
<accession>A0A9P0BEG6</accession>
<evidence type="ECO:0000259" key="2">
    <source>
        <dbReference type="Pfam" id="PF03473"/>
    </source>
</evidence>
<keyword evidence="5" id="KW-1185">Reference proteome</keyword>
<evidence type="ECO:0000313" key="5">
    <source>
        <dbReference type="Proteomes" id="UP001154078"/>
    </source>
</evidence>
<sequence length="343" mass="39615">MHNFLRVQTTYIVGVATASAFVVGAYILSRSKKEKIPIKWKEVAFLEQLHLYPLKSGRKIDLETADCTDVGIMESIKFDKSFRLKDRSLVVYSSKDKEAKTARTHPKLLLIEIETTDMNYITINAPNMRTLFVKIPNREENEVVNIIQFNGEPINSIDCGDEAGHWFSQYLIEKDEGMRLAYNDGKKRRNVEKYYPKLPKYYKNFGNETTGLHHDIGTLMLMNQVSVDDLNQKLDYDKQISTTQFRPNFIINGKDLKPFVEDDWDWIKIGDVIVRSVMECTRCMMTTINQETTERNKDMEPLKTLNTFRKTSGPQRGPPMGIYLKLIKGGEIKRGDKIYVGTD</sequence>
<feature type="domain" description="MOSC" evidence="2">
    <location>
        <begin position="219"/>
        <end position="339"/>
    </location>
</feature>
<dbReference type="OrthoDB" id="17255at2759"/>
<gene>
    <name evidence="4" type="ORF">MELIAE_LOCUS10641</name>
</gene>
<dbReference type="InterPro" id="IPR005303">
    <property type="entry name" value="MOCOS_middle"/>
</dbReference>
<evidence type="ECO:0000259" key="3">
    <source>
        <dbReference type="Pfam" id="PF03476"/>
    </source>
</evidence>
<dbReference type="PANTHER" id="PTHR14237">
    <property type="entry name" value="MOLYBDOPTERIN COFACTOR SULFURASE MOSC"/>
    <property type="match status" value="1"/>
</dbReference>
<dbReference type="SUPFAM" id="SSF50800">
    <property type="entry name" value="PK beta-barrel domain-like"/>
    <property type="match status" value="1"/>
</dbReference>
<dbReference type="InterPro" id="IPR011037">
    <property type="entry name" value="Pyrv_Knase-like_insert_dom_sf"/>
</dbReference>
<dbReference type="EMBL" id="OV121138">
    <property type="protein sequence ID" value="CAH0560991.1"/>
    <property type="molecule type" value="Genomic_DNA"/>
</dbReference>
<dbReference type="InterPro" id="IPR005302">
    <property type="entry name" value="MoCF_Sase_C"/>
</dbReference>
<dbReference type="GO" id="GO:0030151">
    <property type="term" value="F:molybdenum ion binding"/>
    <property type="evidence" value="ECO:0007669"/>
    <property type="project" value="InterPro"/>
</dbReference>
<evidence type="ECO:0000313" key="4">
    <source>
        <dbReference type="EMBL" id="CAH0560991.1"/>
    </source>
</evidence>
<proteinExistence type="predicted"/>
<name>A0A9P0BEG6_BRAAE</name>
<feature type="transmembrane region" description="Helical" evidence="1">
    <location>
        <begin position="12"/>
        <end position="29"/>
    </location>
</feature>
<protein>
    <recommendedName>
        <fullName evidence="6">MOSC domain-containing protein</fullName>
    </recommendedName>
</protein>
<evidence type="ECO:0008006" key="6">
    <source>
        <dbReference type="Google" id="ProtNLM"/>
    </source>
</evidence>
<dbReference type="GO" id="GO:0003824">
    <property type="term" value="F:catalytic activity"/>
    <property type="evidence" value="ECO:0007669"/>
    <property type="project" value="InterPro"/>
</dbReference>
<dbReference type="Pfam" id="PF03473">
    <property type="entry name" value="MOSC"/>
    <property type="match status" value="1"/>
</dbReference>
<keyword evidence="1" id="KW-1133">Transmembrane helix</keyword>